<protein>
    <submittedName>
        <fullName evidence="2">Uncharacterized protein</fullName>
    </submittedName>
</protein>
<reference evidence="2 3" key="1">
    <citation type="submission" date="2018-06" db="EMBL/GenBank/DDBJ databases">
        <title>WGS assembly of Brassica rapa FPsc.</title>
        <authorList>
            <person name="Bowman J."/>
            <person name="Kohchi T."/>
            <person name="Yamato K."/>
            <person name="Jenkins J."/>
            <person name="Shu S."/>
            <person name="Ishizaki K."/>
            <person name="Yamaoka S."/>
            <person name="Nishihama R."/>
            <person name="Nakamura Y."/>
            <person name="Berger F."/>
            <person name="Adam C."/>
            <person name="Aki S."/>
            <person name="Althoff F."/>
            <person name="Araki T."/>
            <person name="Arteaga-Vazquez M."/>
            <person name="Balasubrmanian S."/>
            <person name="Bauer D."/>
            <person name="Boehm C."/>
            <person name="Briginshaw L."/>
            <person name="Caballero-Perez J."/>
            <person name="Catarino B."/>
            <person name="Chen F."/>
            <person name="Chiyoda S."/>
            <person name="Chovatia M."/>
            <person name="Davies K."/>
            <person name="Delmans M."/>
            <person name="Demura T."/>
            <person name="Dierschke T."/>
            <person name="Dolan L."/>
            <person name="Dorantes-Acosta A."/>
            <person name="Eklund D."/>
            <person name="Florent S."/>
            <person name="Flores-Sandoval E."/>
            <person name="Fujiyama A."/>
            <person name="Fukuzawa H."/>
            <person name="Galik B."/>
            <person name="Grimanelli D."/>
            <person name="Grimwood J."/>
            <person name="Grossniklaus U."/>
            <person name="Hamada T."/>
            <person name="Haseloff J."/>
            <person name="Hetherington A."/>
            <person name="Higo A."/>
            <person name="Hirakawa Y."/>
            <person name="Hundley H."/>
            <person name="Ikeda Y."/>
            <person name="Inoue K."/>
            <person name="Inoue S."/>
            <person name="Ishida S."/>
            <person name="Jia Q."/>
            <person name="Kakita M."/>
            <person name="Kanazawa T."/>
            <person name="Kawai Y."/>
            <person name="Kawashima T."/>
            <person name="Kennedy M."/>
            <person name="Kinose K."/>
            <person name="Kinoshita T."/>
            <person name="Kohara Y."/>
            <person name="Koide E."/>
            <person name="Komatsu K."/>
            <person name="Kopischke S."/>
            <person name="Kubo M."/>
            <person name="Kyozuka J."/>
            <person name="Lagercrantz U."/>
            <person name="Lin S."/>
            <person name="Lindquist E."/>
            <person name="Lipzen A."/>
            <person name="Lu C."/>
            <person name="Luna E."/>
            <person name="Martienssen R."/>
            <person name="Minamino N."/>
            <person name="Mizutani M."/>
            <person name="Mizutani M."/>
            <person name="Mochizuki N."/>
            <person name="Monte I."/>
            <person name="Mosher R."/>
            <person name="Nagasaki H."/>
            <person name="Nakagami H."/>
            <person name="Naramoto S."/>
            <person name="Nishitani K."/>
            <person name="Ohtani M."/>
            <person name="Okamoto T."/>
            <person name="Okumura M."/>
            <person name="Phillips J."/>
            <person name="Pollak B."/>
            <person name="Reinders A."/>
            <person name="Roevekamp M."/>
            <person name="Sano R."/>
            <person name="Sawa S."/>
            <person name="Schmid M."/>
            <person name="Shirakawa M."/>
            <person name="Solano R."/>
            <person name="Spunde A."/>
            <person name="Suetsugu N."/>
            <person name="Sugano S."/>
            <person name="Sugiyama A."/>
            <person name="Sun R."/>
            <person name="Suzuki Y."/>
            <person name="Takenaka M."/>
            <person name="Takezawa D."/>
            <person name="Tomogane H."/>
            <person name="Tsuzuki M."/>
            <person name="Ueda T."/>
            <person name="Umeda M."/>
            <person name="Ward J."/>
            <person name="Watanabe Y."/>
            <person name="Yazaki K."/>
            <person name="Yokoyama R."/>
            <person name="Yoshitake Y."/>
            <person name="Yotsui I."/>
            <person name="Zachgo S."/>
            <person name="Schmutz J."/>
        </authorList>
    </citation>
    <scope>NUCLEOTIDE SEQUENCE [LARGE SCALE GENOMIC DNA]</scope>
    <source>
        <strain evidence="3">cv. B-3</strain>
    </source>
</reference>
<gene>
    <name evidence="2" type="ORF">BRARA_D01009</name>
</gene>
<dbReference type="EMBL" id="CM010631">
    <property type="protein sequence ID" value="RID65835.1"/>
    <property type="molecule type" value="Genomic_DNA"/>
</dbReference>
<feature type="region of interest" description="Disordered" evidence="1">
    <location>
        <begin position="1"/>
        <end position="60"/>
    </location>
</feature>
<evidence type="ECO:0000313" key="3">
    <source>
        <dbReference type="Proteomes" id="UP000264353"/>
    </source>
</evidence>
<organism evidence="2 3">
    <name type="scientific">Brassica campestris</name>
    <name type="common">Field mustard</name>
    <dbReference type="NCBI Taxonomy" id="3711"/>
    <lineage>
        <taxon>Eukaryota</taxon>
        <taxon>Viridiplantae</taxon>
        <taxon>Streptophyta</taxon>
        <taxon>Embryophyta</taxon>
        <taxon>Tracheophyta</taxon>
        <taxon>Spermatophyta</taxon>
        <taxon>Magnoliopsida</taxon>
        <taxon>eudicotyledons</taxon>
        <taxon>Gunneridae</taxon>
        <taxon>Pentapetalae</taxon>
        <taxon>rosids</taxon>
        <taxon>malvids</taxon>
        <taxon>Brassicales</taxon>
        <taxon>Brassicaceae</taxon>
        <taxon>Brassiceae</taxon>
        <taxon>Brassica</taxon>
    </lineage>
</organism>
<feature type="compositionally biased region" description="Basic and acidic residues" evidence="1">
    <location>
        <begin position="35"/>
        <end position="51"/>
    </location>
</feature>
<name>A0A397ZKD2_BRACM</name>
<evidence type="ECO:0000313" key="2">
    <source>
        <dbReference type="EMBL" id="RID65835.1"/>
    </source>
</evidence>
<sequence>MADENNEMKEEKDEQEKKKKNVVIQHPIEDSTESQVEKSDSLHLHANDGRKSSFTGLRKKKKKNVSDMGYIYDEMNIFNIHGA</sequence>
<evidence type="ECO:0000256" key="1">
    <source>
        <dbReference type="SAM" id="MobiDB-lite"/>
    </source>
</evidence>
<dbReference type="Proteomes" id="UP000264353">
    <property type="component" value="Chromosome A4"/>
</dbReference>
<accession>A0A397ZKD2</accession>
<proteinExistence type="predicted"/>
<dbReference type="AlphaFoldDB" id="A0A397ZKD2"/>
<feature type="compositionally biased region" description="Basic and acidic residues" evidence="1">
    <location>
        <begin position="1"/>
        <end position="17"/>
    </location>
</feature>